<keyword evidence="3" id="KW-1185">Reference proteome</keyword>
<evidence type="ECO:0000259" key="1">
    <source>
        <dbReference type="Pfam" id="PF00646"/>
    </source>
</evidence>
<dbReference type="Proteomes" id="UP001209540">
    <property type="component" value="Unassembled WGS sequence"/>
</dbReference>
<name>A0AAD5PK89_9FUNG</name>
<dbReference type="InterPro" id="IPR001810">
    <property type="entry name" value="F-box_dom"/>
</dbReference>
<dbReference type="PANTHER" id="PTHR38926:SF72">
    <property type="entry name" value="IM:7136021-RELATED"/>
    <property type="match status" value="1"/>
</dbReference>
<feature type="domain" description="F-box" evidence="1">
    <location>
        <begin position="29"/>
        <end position="60"/>
    </location>
</feature>
<dbReference type="EMBL" id="JAIXMP010000001">
    <property type="protein sequence ID" value="KAI9278382.1"/>
    <property type="molecule type" value="Genomic_DNA"/>
</dbReference>
<evidence type="ECO:0000313" key="2">
    <source>
        <dbReference type="EMBL" id="KAI9278382.1"/>
    </source>
</evidence>
<dbReference type="Pfam" id="PF00646">
    <property type="entry name" value="F-box"/>
    <property type="match status" value="1"/>
</dbReference>
<gene>
    <name evidence="2" type="ORF">BDA99DRAFT_554023</name>
</gene>
<accession>A0AAD5PK89</accession>
<dbReference type="SUPFAM" id="SSF81383">
    <property type="entry name" value="F-box domain"/>
    <property type="match status" value="1"/>
</dbReference>
<organism evidence="2 3">
    <name type="scientific">Phascolomyces articulosus</name>
    <dbReference type="NCBI Taxonomy" id="60185"/>
    <lineage>
        <taxon>Eukaryota</taxon>
        <taxon>Fungi</taxon>
        <taxon>Fungi incertae sedis</taxon>
        <taxon>Mucoromycota</taxon>
        <taxon>Mucoromycotina</taxon>
        <taxon>Mucoromycetes</taxon>
        <taxon>Mucorales</taxon>
        <taxon>Lichtheimiaceae</taxon>
        <taxon>Phascolomyces</taxon>
    </lineage>
</organism>
<dbReference type="PANTHER" id="PTHR38926">
    <property type="entry name" value="F-BOX DOMAIN CONTAINING PROTEIN, EXPRESSED"/>
    <property type="match status" value="1"/>
</dbReference>
<proteinExistence type="predicted"/>
<evidence type="ECO:0000313" key="3">
    <source>
        <dbReference type="Proteomes" id="UP001209540"/>
    </source>
</evidence>
<sequence length="657" mass="76336">MTTTTDRPEPNTKPTRTRMATNDALFNTLSFDILANVFLRFTKTECLQCMLVCKAWYAAVPSYTENVWAKLEIYGYHEFVKQTLWLQFIGSHVKNVTFQSFQRQKELYSPVGFIDVTTTKQHLFLPLLWKLTLQSVDMYMLMHHSNVPFLWILKSCPKLTSFSFQYPNRHAFTVQGGFLYYAEPETPSFGYSYPDKIHTGLIDSSQYIHYDDTSPTLNIMDLTIDSTMTSSRLKSIIQQCPNLEYLAYSNDNQMQIFNRFNNHRWFPGSEKFSLNLGLLFSWCPKLKYLCIGNMSYFGNYEIPELYRPLTIFKTYANEDIGPQEIAPTLLRNAATMKHLFLKQVEPMNITIIHNSKQDWEFVLCTFCAPYLRSLILVEIFYGHISALMKSTNQCPLLEIIIIKNNKTNCAHGEGKTINLSNILLQLKQLNHLELVDSFNLKFPVTPTITATTDDNPSMNDDPVPLFRKLTANGTKLETITFGKYVHDLTDTFLLATTYIPTLKHLTLTLSRNRSYKDDGLCLYAELLKLSNAQVESITLYRIRLLPRSFLQSLAALVPLKRVSFSPTSWGNADYRQIQTAASRRYQLHIDRIGYFQMLHQCRCLEMISTFRCKFIEDGRRVSDDIMYYMKMEGLLDHKYELADMFQFSQGNWIFKDI</sequence>
<dbReference type="InterPro" id="IPR032675">
    <property type="entry name" value="LRR_dom_sf"/>
</dbReference>
<dbReference type="AlphaFoldDB" id="A0AAD5PK89"/>
<comment type="caution">
    <text evidence="2">The sequence shown here is derived from an EMBL/GenBank/DDBJ whole genome shotgun (WGS) entry which is preliminary data.</text>
</comment>
<dbReference type="SUPFAM" id="SSF52047">
    <property type="entry name" value="RNI-like"/>
    <property type="match status" value="1"/>
</dbReference>
<dbReference type="Gene3D" id="3.80.10.10">
    <property type="entry name" value="Ribonuclease Inhibitor"/>
    <property type="match status" value="1"/>
</dbReference>
<reference evidence="2" key="1">
    <citation type="journal article" date="2022" name="IScience">
        <title>Evolution of zygomycete secretomes and the origins of terrestrial fungal ecologies.</title>
        <authorList>
            <person name="Chang Y."/>
            <person name="Wang Y."/>
            <person name="Mondo S."/>
            <person name="Ahrendt S."/>
            <person name="Andreopoulos W."/>
            <person name="Barry K."/>
            <person name="Beard J."/>
            <person name="Benny G.L."/>
            <person name="Blankenship S."/>
            <person name="Bonito G."/>
            <person name="Cuomo C."/>
            <person name="Desiro A."/>
            <person name="Gervers K.A."/>
            <person name="Hundley H."/>
            <person name="Kuo A."/>
            <person name="LaButti K."/>
            <person name="Lang B.F."/>
            <person name="Lipzen A."/>
            <person name="O'Donnell K."/>
            <person name="Pangilinan J."/>
            <person name="Reynolds N."/>
            <person name="Sandor L."/>
            <person name="Smith M.E."/>
            <person name="Tsang A."/>
            <person name="Grigoriev I.V."/>
            <person name="Stajich J.E."/>
            <person name="Spatafora J.W."/>
        </authorList>
    </citation>
    <scope>NUCLEOTIDE SEQUENCE</scope>
    <source>
        <strain evidence="2">RSA 2281</strain>
    </source>
</reference>
<dbReference type="InterPro" id="IPR036047">
    <property type="entry name" value="F-box-like_dom_sf"/>
</dbReference>
<reference evidence="2" key="2">
    <citation type="submission" date="2023-02" db="EMBL/GenBank/DDBJ databases">
        <authorList>
            <consortium name="DOE Joint Genome Institute"/>
            <person name="Mondo S.J."/>
            <person name="Chang Y."/>
            <person name="Wang Y."/>
            <person name="Ahrendt S."/>
            <person name="Andreopoulos W."/>
            <person name="Barry K."/>
            <person name="Beard J."/>
            <person name="Benny G.L."/>
            <person name="Blankenship S."/>
            <person name="Bonito G."/>
            <person name="Cuomo C."/>
            <person name="Desiro A."/>
            <person name="Gervers K.A."/>
            <person name="Hundley H."/>
            <person name="Kuo A."/>
            <person name="LaButti K."/>
            <person name="Lang B.F."/>
            <person name="Lipzen A."/>
            <person name="O'Donnell K."/>
            <person name="Pangilinan J."/>
            <person name="Reynolds N."/>
            <person name="Sandor L."/>
            <person name="Smith M.W."/>
            <person name="Tsang A."/>
            <person name="Grigoriev I.V."/>
            <person name="Stajich J.E."/>
            <person name="Spatafora J.W."/>
        </authorList>
    </citation>
    <scope>NUCLEOTIDE SEQUENCE</scope>
    <source>
        <strain evidence="2">RSA 2281</strain>
    </source>
</reference>
<protein>
    <recommendedName>
        <fullName evidence="1">F-box domain-containing protein</fullName>
    </recommendedName>
</protein>